<accession>A0A2D0N0D6</accession>
<comment type="caution">
    <text evidence="2">The sequence shown here is derived from an EMBL/GenBank/DDBJ whole genome shotgun (WGS) entry which is preliminary data.</text>
</comment>
<evidence type="ECO:0000313" key="3">
    <source>
        <dbReference type="Proteomes" id="UP000223913"/>
    </source>
</evidence>
<gene>
    <name evidence="2" type="ORF">CRP01_35225</name>
</gene>
<dbReference type="Proteomes" id="UP000223913">
    <property type="component" value="Unassembled WGS sequence"/>
</dbReference>
<feature type="region of interest" description="Disordered" evidence="1">
    <location>
        <begin position="77"/>
        <end position="100"/>
    </location>
</feature>
<name>A0A2D0N0D6_FLAN2</name>
<dbReference type="EMBL" id="PDUD01000048">
    <property type="protein sequence ID" value="PHN01890.1"/>
    <property type="molecule type" value="Genomic_DNA"/>
</dbReference>
<reference evidence="2 3" key="1">
    <citation type="submission" date="2017-10" db="EMBL/GenBank/DDBJ databases">
        <title>The draft genome sequence of Lewinella nigricans NBRC 102662.</title>
        <authorList>
            <person name="Wang K."/>
        </authorList>
    </citation>
    <scope>NUCLEOTIDE SEQUENCE [LARGE SCALE GENOMIC DNA]</scope>
    <source>
        <strain evidence="2 3">NBRC 102662</strain>
    </source>
</reference>
<sequence>MKSFTPTFKADRDSNLPKLAAQDWEWREARAAQTEAAEARQKAILEALELAPRFDLHRLPQNFWVAILPFGEMSERQRGLPSGEMPKGQNGLSSGDIHKGKAILPAGRRPQDRGGVPLQQSIHIFSTEITGCTDLYHISNHVLFFRSNLPEQEIRENIDLSFLPF</sequence>
<organism evidence="2 3">
    <name type="scientific">Flavilitoribacter nigricans (strain ATCC 23147 / DSM 23189 / NBRC 102662 / NCIMB 1420 / SS-2)</name>
    <name type="common">Lewinella nigricans</name>
    <dbReference type="NCBI Taxonomy" id="1122177"/>
    <lineage>
        <taxon>Bacteria</taxon>
        <taxon>Pseudomonadati</taxon>
        <taxon>Bacteroidota</taxon>
        <taxon>Saprospiria</taxon>
        <taxon>Saprospirales</taxon>
        <taxon>Lewinellaceae</taxon>
        <taxon>Flavilitoribacter</taxon>
    </lineage>
</organism>
<proteinExistence type="predicted"/>
<dbReference type="RefSeq" id="WP_099154781.1">
    <property type="nucleotide sequence ID" value="NZ_PDUD01000048.1"/>
</dbReference>
<keyword evidence="3" id="KW-1185">Reference proteome</keyword>
<evidence type="ECO:0000313" key="2">
    <source>
        <dbReference type="EMBL" id="PHN01890.1"/>
    </source>
</evidence>
<evidence type="ECO:0000256" key="1">
    <source>
        <dbReference type="SAM" id="MobiDB-lite"/>
    </source>
</evidence>
<protein>
    <submittedName>
        <fullName evidence="2">Uncharacterized protein</fullName>
    </submittedName>
</protein>
<dbReference type="AlphaFoldDB" id="A0A2D0N0D6"/>